<keyword evidence="1" id="KW-0812">Transmembrane</keyword>
<dbReference type="Pfam" id="PF09913">
    <property type="entry name" value="DUF2142"/>
    <property type="match status" value="1"/>
</dbReference>
<keyword evidence="3" id="KW-1185">Reference proteome</keyword>
<dbReference type="InterPro" id="IPR018674">
    <property type="entry name" value="DUF2142_membrane"/>
</dbReference>
<dbReference type="RefSeq" id="WP_092809922.1">
    <property type="nucleotide sequence ID" value="NZ_FMVW01000001.1"/>
</dbReference>
<feature type="transmembrane region" description="Helical" evidence="1">
    <location>
        <begin position="415"/>
        <end position="432"/>
    </location>
</feature>
<feature type="transmembrane region" description="Helical" evidence="1">
    <location>
        <begin position="228"/>
        <end position="254"/>
    </location>
</feature>
<protein>
    <submittedName>
        <fullName evidence="2">Uncharacterized membrane protein</fullName>
    </submittedName>
</protein>
<feature type="transmembrane region" description="Helical" evidence="1">
    <location>
        <begin position="151"/>
        <end position="169"/>
    </location>
</feature>
<keyword evidence="1" id="KW-1133">Transmembrane helix</keyword>
<accession>A0A1G5MMI0</accession>
<evidence type="ECO:0000313" key="2">
    <source>
        <dbReference type="EMBL" id="SCZ26417.1"/>
    </source>
</evidence>
<keyword evidence="1" id="KW-0472">Membrane</keyword>
<dbReference type="Proteomes" id="UP000199347">
    <property type="component" value="Unassembled WGS sequence"/>
</dbReference>
<name>A0A1G5MMI0_AFIMA</name>
<feature type="transmembrane region" description="Helical" evidence="1">
    <location>
        <begin position="308"/>
        <end position="329"/>
    </location>
</feature>
<gene>
    <name evidence="2" type="ORF">SAMN03080610_00944</name>
</gene>
<evidence type="ECO:0000313" key="3">
    <source>
        <dbReference type="Proteomes" id="UP000199347"/>
    </source>
</evidence>
<evidence type="ECO:0000256" key="1">
    <source>
        <dbReference type="SAM" id="Phobius"/>
    </source>
</evidence>
<feature type="transmembrane region" description="Helical" evidence="1">
    <location>
        <begin position="349"/>
        <end position="368"/>
    </location>
</feature>
<dbReference type="AlphaFoldDB" id="A0A1G5MMI0"/>
<reference evidence="2 3" key="1">
    <citation type="submission" date="2016-10" db="EMBL/GenBank/DDBJ databases">
        <authorList>
            <person name="de Groot N.N."/>
        </authorList>
    </citation>
    <scope>NUCLEOTIDE SEQUENCE [LARGE SCALE GENOMIC DNA]</scope>
    <source>
        <strain evidence="2 3">DSM 2698</strain>
    </source>
</reference>
<dbReference type="OrthoDB" id="2220917at2"/>
<feature type="transmembrane region" description="Helical" evidence="1">
    <location>
        <begin position="266"/>
        <end position="287"/>
    </location>
</feature>
<feature type="transmembrane region" description="Helical" evidence="1">
    <location>
        <begin position="380"/>
        <end position="403"/>
    </location>
</feature>
<sequence>MVSLPSERLISFSLPNPASVYLLLAVPYLISLVLIIPPFQIPDEGHHYLRSVSISEGRLLPSNDGQEGTGGAVDVSAVEFVKSFRYLFFNPNKKVTRDKLDQARMYDFKGPSAPTWFSAATLYPPYAYAAPSAVLAAARAVGLSQLDGFRLARLANGLLVLVAASIAIALTPRGKWFLVALCLLPMFMAQAAGISSDGAVFAISLVVVAMLARAAASSFLRPGTLMAMAGLVALVAAIRIPMIALALPLGVVGWCRLPMSGWGRGWTTGLAVAVAFLPPLLWTAVAVSGQVDPRLLKSGADAGMQVQYVLANLALLPSIAWKTLAAHGAGYLFQFVGVLGWLDTPIDPLFGFSFYGFSAFVLVAVLAIDISRRTHDGTLFSVAMAGAAILSSALIFASLYVGWTPVGYPLVEGVQGRYFLPIAAVFGVAVAGQNWPPSERRDAVAAGLIALFYTLSLPWVMWTLVKRYYLS</sequence>
<dbReference type="STRING" id="1120955.SAMN03080610_00944"/>
<feature type="transmembrane region" description="Helical" evidence="1">
    <location>
        <begin position="20"/>
        <end position="41"/>
    </location>
</feature>
<proteinExistence type="predicted"/>
<organism evidence="2 3">
    <name type="scientific">Afifella marina DSM 2698</name>
    <dbReference type="NCBI Taxonomy" id="1120955"/>
    <lineage>
        <taxon>Bacteria</taxon>
        <taxon>Pseudomonadati</taxon>
        <taxon>Pseudomonadota</taxon>
        <taxon>Alphaproteobacteria</taxon>
        <taxon>Hyphomicrobiales</taxon>
        <taxon>Afifellaceae</taxon>
        <taxon>Afifella</taxon>
    </lineage>
</organism>
<dbReference type="EMBL" id="FMVW01000001">
    <property type="protein sequence ID" value="SCZ26417.1"/>
    <property type="molecule type" value="Genomic_DNA"/>
</dbReference>
<feature type="transmembrane region" description="Helical" evidence="1">
    <location>
        <begin position="444"/>
        <end position="465"/>
    </location>
</feature>